<dbReference type="AlphaFoldDB" id="A0A1B9A0P6"/>
<protein>
    <submittedName>
        <fullName evidence="2">Uncharacterized protein</fullName>
    </submittedName>
</protein>
<sequence length="197" mass="22621">MGNRNIGLLGITYLKIKNNFMKKIILFSVISLTFIMLLNSCSDFNKKGKPLFKDLLELYDLSLTKCKTIQLVWSSAIFEKKYALATTKNFDDYYVPDFNFAMFRMEKDTTISSINTNIDSLTSKVSKNVKTISDKKNPSYDKLLSLYTNVIELSKNARTPNGSLQSFTKDINQKESQINMLITEIKARNPEFEDSKE</sequence>
<gene>
    <name evidence="2" type="ORF">BBI01_02910</name>
</gene>
<evidence type="ECO:0000256" key="1">
    <source>
        <dbReference type="SAM" id="Phobius"/>
    </source>
</evidence>
<comment type="caution">
    <text evidence="2">The sequence shown here is derived from an EMBL/GenBank/DDBJ whole genome shotgun (WGS) entry which is preliminary data.</text>
</comment>
<proteinExistence type="predicted"/>
<reference evidence="2 3" key="1">
    <citation type="submission" date="2016-07" db="EMBL/GenBank/DDBJ databases">
        <authorList>
            <person name="Jeong J.-J."/>
            <person name="Kim D.W."/>
            <person name="Sang M.K."/>
            <person name="Choi I.-G."/>
            <person name="Kim K.D."/>
        </authorList>
    </citation>
    <scope>NUCLEOTIDE SEQUENCE [LARGE SCALE GENOMIC DNA]</scope>
    <source>
        <strain evidence="2 3">UTM-3</strain>
    </source>
</reference>
<feature type="transmembrane region" description="Helical" evidence="1">
    <location>
        <begin position="20"/>
        <end position="38"/>
    </location>
</feature>
<keyword evidence="1" id="KW-0472">Membrane</keyword>
<keyword evidence="3" id="KW-1185">Reference proteome</keyword>
<name>A0A1B9A0P6_9FLAO</name>
<accession>A0A1B9A0P6</accession>
<dbReference type="EMBL" id="MAYH01000001">
    <property type="protein sequence ID" value="OCA77420.1"/>
    <property type="molecule type" value="Genomic_DNA"/>
</dbReference>
<evidence type="ECO:0000313" key="2">
    <source>
        <dbReference type="EMBL" id="OCA77420.1"/>
    </source>
</evidence>
<keyword evidence="1" id="KW-1133">Transmembrane helix</keyword>
<keyword evidence="1" id="KW-0812">Transmembrane</keyword>
<evidence type="ECO:0000313" key="3">
    <source>
        <dbReference type="Proteomes" id="UP000092651"/>
    </source>
</evidence>
<dbReference type="Proteomes" id="UP000092651">
    <property type="component" value="Unassembled WGS sequence"/>
</dbReference>
<organism evidence="2 3">
    <name type="scientific">Chryseobacterium artocarpi</name>
    <dbReference type="NCBI Taxonomy" id="1414727"/>
    <lineage>
        <taxon>Bacteria</taxon>
        <taxon>Pseudomonadati</taxon>
        <taxon>Bacteroidota</taxon>
        <taxon>Flavobacteriia</taxon>
        <taxon>Flavobacteriales</taxon>
        <taxon>Weeksellaceae</taxon>
        <taxon>Chryseobacterium group</taxon>
        <taxon>Chryseobacterium</taxon>
    </lineage>
</organism>